<organism evidence="7 8">
    <name type="scientific">Dreissena polymorpha</name>
    <name type="common">Zebra mussel</name>
    <name type="synonym">Mytilus polymorpha</name>
    <dbReference type="NCBI Taxonomy" id="45954"/>
    <lineage>
        <taxon>Eukaryota</taxon>
        <taxon>Metazoa</taxon>
        <taxon>Spiralia</taxon>
        <taxon>Lophotrochozoa</taxon>
        <taxon>Mollusca</taxon>
        <taxon>Bivalvia</taxon>
        <taxon>Autobranchia</taxon>
        <taxon>Heteroconchia</taxon>
        <taxon>Euheterodonta</taxon>
        <taxon>Imparidentia</taxon>
        <taxon>Neoheterodontei</taxon>
        <taxon>Myida</taxon>
        <taxon>Dreissenoidea</taxon>
        <taxon>Dreissenidae</taxon>
        <taxon>Dreissena</taxon>
    </lineage>
</organism>
<name>A0A9D4JWA4_DREPO</name>
<reference evidence="7" key="1">
    <citation type="journal article" date="2019" name="bioRxiv">
        <title>The Genome of the Zebra Mussel, Dreissena polymorpha: A Resource for Invasive Species Research.</title>
        <authorList>
            <person name="McCartney M.A."/>
            <person name="Auch B."/>
            <person name="Kono T."/>
            <person name="Mallez S."/>
            <person name="Zhang Y."/>
            <person name="Obille A."/>
            <person name="Becker A."/>
            <person name="Abrahante J.E."/>
            <person name="Garbe J."/>
            <person name="Badalamenti J.P."/>
            <person name="Herman A."/>
            <person name="Mangelson H."/>
            <person name="Liachko I."/>
            <person name="Sullivan S."/>
            <person name="Sone E.D."/>
            <person name="Koren S."/>
            <person name="Silverstein K.A.T."/>
            <person name="Beckman K.B."/>
            <person name="Gohl D.M."/>
        </authorList>
    </citation>
    <scope>NUCLEOTIDE SEQUENCE</scope>
    <source>
        <strain evidence="7">Duluth1</strain>
        <tissue evidence="7">Whole animal</tissue>
    </source>
</reference>
<keyword evidence="2 5" id="KW-0812">Transmembrane</keyword>
<dbReference type="InterPro" id="IPR012404">
    <property type="entry name" value="UCP036436"/>
</dbReference>
<evidence type="ECO:0000256" key="5">
    <source>
        <dbReference type="SAM" id="Phobius"/>
    </source>
</evidence>
<keyword evidence="8" id="KW-1185">Reference proteome</keyword>
<gene>
    <name evidence="7" type="ORF">DPMN_128305</name>
</gene>
<dbReference type="Pfam" id="PF00892">
    <property type="entry name" value="EamA"/>
    <property type="match status" value="1"/>
</dbReference>
<evidence type="ECO:0000256" key="2">
    <source>
        <dbReference type="ARBA" id="ARBA00022692"/>
    </source>
</evidence>
<dbReference type="InterPro" id="IPR000620">
    <property type="entry name" value="EamA_dom"/>
</dbReference>
<comment type="subcellular location">
    <subcellularLocation>
        <location evidence="1">Membrane</location>
        <topology evidence="1">Multi-pass membrane protein</topology>
    </subcellularLocation>
</comment>
<dbReference type="PANTHER" id="PTHR13146:SF0">
    <property type="entry name" value="SOLUTE CARRIER FAMILY 35 MEMBER F6"/>
    <property type="match status" value="1"/>
</dbReference>
<feature type="transmembrane region" description="Helical" evidence="5">
    <location>
        <begin position="124"/>
        <end position="142"/>
    </location>
</feature>
<keyword evidence="3 5" id="KW-1133">Transmembrane helix</keyword>
<feature type="transmembrane region" description="Helical" evidence="5">
    <location>
        <begin position="50"/>
        <end position="69"/>
    </location>
</feature>
<feature type="transmembrane region" description="Helical" evidence="5">
    <location>
        <begin position="185"/>
        <end position="205"/>
    </location>
</feature>
<reference evidence="7" key="2">
    <citation type="submission" date="2020-11" db="EMBL/GenBank/DDBJ databases">
        <authorList>
            <person name="McCartney M.A."/>
            <person name="Auch B."/>
            <person name="Kono T."/>
            <person name="Mallez S."/>
            <person name="Becker A."/>
            <person name="Gohl D.M."/>
            <person name="Silverstein K.A.T."/>
            <person name="Koren S."/>
            <person name="Bechman K.B."/>
            <person name="Herman A."/>
            <person name="Abrahante J.E."/>
            <person name="Garbe J."/>
        </authorList>
    </citation>
    <scope>NUCLEOTIDE SEQUENCE</scope>
    <source>
        <strain evidence="7">Duluth1</strain>
        <tissue evidence="7">Whole animal</tissue>
    </source>
</reference>
<evidence type="ECO:0000256" key="3">
    <source>
        <dbReference type="ARBA" id="ARBA00022989"/>
    </source>
</evidence>
<evidence type="ECO:0000256" key="1">
    <source>
        <dbReference type="ARBA" id="ARBA00004141"/>
    </source>
</evidence>
<dbReference type="InterPro" id="IPR037185">
    <property type="entry name" value="EmrE-like"/>
</dbReference>
<feature type="transmembrane region" description="Helical" evidence="5">
    <location>
        <begin position="90"/>
        <end position="112"/>
    </location>
</feature>
<evidence type="ECO:0000259" key="6">
    <source>
        <dbReference type="Pfam" id="PF00892"/>
    </source>
</evidence>
<dbReference type="SUPFAM" id="SSF103481">
    <property type="entry name" value="Multidrug resistance efflux transporter EmrE"/>
    <property type="match status" value="1"/>
</dbReference>
<dbReference type="PANTHER" id="PTHR13146">
    <property type="match status" value="1"/>
</dbReference>
<accession>A0A9D4JWA4</accession>
<proteinExistence type="predicted"/>
<sequence>MCPGRAMPRHVLLAVVMVVTGSINTLSTKWADSSEAVNLDGQKQPFNHPFLQAVGMFMGELLCLFVFGIRKCMRRNHEVANADDAHAPRNYNPLIFLPAAICDMLGTSIMYIGLNLTYASSFQMLRGAVIIFTALLSVAFLGRVIQRHMWVGMLTVLTGLLLVGLSDILFKDSGSSNSNTNTNGVIAGDLLIILAQIIVAVQMVYEERFVTRYNVHPLAAVGWEGLWGFLCLGLLLIPFYYIKVGNFSQTAGHRLENVPDAFEQMKNNRHIILAIVGNIISIAFFNFAGISVTVELSATTRMVLDSVRTLVIWVFSLIIGWQKFQWLQIVGFLFLVVGMSLYNDLIIMPAWRRWRAGRELREPGRPELGLDEERRRLLGNAVQ</sequence>
<evidence type="ECO:0000256" key="4">
    <source>
        <dbReference type="ARBA" id="ARBA00023136"/>
    </source>
</evidence>
<dbReference type="OrthoDB" id="29773at2759"/>
<dbReference type="EMBL" id="JAIWYP010000005">
    <property type="protein sequence ID" value="KAH3826401.1"/>
    <property type="molecule type" value="Genomic_DNA"/>
</dbReference>
<dbReference type="PIRSF" id="PIRSF036436">
    <property type="entry name" value="UCP036436"/>
    <property type="match status" value="1"/>
</dbReference>
<feature type="transmembrane region" description="Helical" evidence="5">
    <location>
        <begin position="271"/>
        <end position="290"/>
    </location>
</feature>
<feature type="transmembrane region" description="Helical" evidence="5">
    <location>
        <begin position="302"/>
        <end position="321"/>
    </location>
</feature>
<dbReference type="GO" id="GO:0016020">
    <property type="term" value="C:membrane"/>
    <property type="evidence" value="ECO:0007669"/>
    <property type="project" value="UniProtKB-SubCell"/>
</dbReference>
<evidence type="ECO:0000313" key="7">
    <source>
        <dbReference type="EMBL" id="KAH3826401.1"/>
    </source>
</evidence>
<feature type="transmembrane region" description="Helical" evidence="5">
    <location>
        <begin position="12"/>
        <end position="30"/>
    </location>
</feature>
<feature type="transmembrane region" description="Helical" evidence="5">
    <location>
        <begin position="149"/>
        <end position="170"/>
    </location>
</feature>
<dbReference type="Proteomes" id="UP000828390">
    <property type="component" value="Unassembled WGS sequence"/>
</dbReference>
<feature type="domain" description="EamA" evidence="6">
    <location>
        <begin position="50"/>
        <end position="163"/>
    </location>
</feature>
<dbReference type="AlphaFoldDB" id="A0A9D4JWA4"/>
<keyword evidence="4 5" id="KW-0472">Membrane</keyword>
<protein>
    <recommendedName>
        <fullName evidence="6">EamA domain-containing protein</fullName>
    </recommendedName>
</protein>
<evidence type="ECO:0000313" key="8">
    <source>
        <dbReference type="Proteomes" id="UP000828390"/>
    </source>
</evidence>
<comment type="caution">
    <text evidence="7">The sequence shown here is derived from an EMBL/GenBank/DDBJ whole genome shotgun (WGS) entry which is preliminary data.</text>
</comment>
<feature type="transmembrane region" description="Helical" evidence="5">
    <location>
        <begin position="217"/>
        <end position="242"/>
    </location>
</feature>
<feature type="transmembrane region" description="Helical" evidence="5">
    <location>
        <begin position="327"/>
        <end position="351"/>
    </location>
</feature>